<feature type="domain" description="CTLH" evidence="5">
    <location>
        <begin position="143"/>
        <end position="195"/>
    </location>
</feature>
<dbReference type="InterPro" id="IPR006594">
    <property type="entry name" value="LisH"/>
</dbReference>
<sequence>MVPYENLNKNFRNCQKVIDREVVHVVQATNELDRCLESREATVGSVVSLIDNMVEKLTILKRKANEAISIEEDSAQVCKKRLAHLKERENCNGSALNVWKKKRVDRMLVEYFLRAGYYETALKLARHSDIEDLTNISLFLVSKEVEESLQRGETVACLCWCNSNKSKLKKIKSTLEFNLRVQEFIEFVKLNRREEAIAHARRYFTTVEGDQLAIVRRIMGLLAFSPGTTIPQYRKLLDGSKWQELVDQFREENYKLFQTKYYSSTDSDARGRIISYEDSVSFWENYSC</sequence>
<dbReference type="PANTHER" id="PTHR12170">
    <property type="entry name" value="MACROPHAGE ERYTHROBLAST ATTACHER-RELATED"/>
    <property type="match status" value="1"/>
</dbReference>
<keyword evidence="3" id="KW-0265">Erythrocyte maturation</keyword>
<organism evidence="6 7">
    <name type="scientific">Stichopus japonicus</name>
    <name type="common">Sea cucumber</name>
    <dbReference type="NCBI Taxonomy" id="307972"/>
    <lineage>
        <taxon>Eukaryota</taxon>
        <taxon>Metazoa</taxon>
        <taxon>Echinodermata</taxon>
        <taxon>Eleutherozoa</taxon>
        <taxon>Echinozoa</taxon>
        <taxon>Holothuroidea</taxon>
        <taxon>Aspidochirotacea</taxon>
        <taxon>Aspidochirotida</taxon>
        <taxon>Stichopodidae</taxon>
        <taxon>Apostichopus</taxon>
    </lineage>
</organism>
<evidence type="ECO:0000256" key="2">
    <source>
        <dbReference type="ARBA" id="ARBA00014384"/>
    </source>
</evidence>
<evidence type="ECO:0000256" key="1">
    <source>
        <dbReference type="ARBA" id="ARBA00004109"/>
    </source>
</evidence>
<accession>A0A2G8JGH8</accession>
<proteinExistence type="predicted"/>
<dbReference type="GO" id="GO:0043161">
    <property type="term" value="P:proteasome-mediated ubiquitin-dependent protein catabolic process"/>
    <property type="evidence" value="ECO:0007669"/>
    <property type="project" value="InterPro"/>
</dbReference>
<dbReference type="GO" id="GO:0034657">
    <property type="term" value="C:GID complex"/>
    <property type="evidence" value="ECO:0007669"/>
    <property type="project" value="TreeGrafter"/>
</dbReference>
<gene>
    <name evidence="6" type="ORF">BSL78_28350</name>
</gene>
<name>A0A2G8JGH8_STIJA</name>
<keyword evidence="7" id="KW-1185">Reference proteome</keyword>
<dbReference type="InterPro" id="IPR045098">
    <property type="entry name" value="Fyv10_fam"/>
</dbReference>
<dbReference type="EMBL" id="MRZV01002070">
    <property type="protein sequence ID" value="PIK34819.1"/>
    <property type="molecule type" value="Genomic_DNA"/>
</dbReference>
<evidence type="ECO:0000313" key="6">
    <source>
        <dbReference type="EMBL" id="PIK34819.1"/>
    </source>
</evidence>
<dbReference type="PANTHER" id="PTHR12170:SF2">
    <property type="entry name" value="E3 UBIQUITIN-PROTEIN TRANSFERASE MAEA"/>
    <property type="match status" value="1"/>
</dbReference>
<comment type="caution">
    <text evidence="6">The sequence shown here is derived from an EMBL/GenBank/DDBJ whole genome shotgun (WGS) entry which is preliminary data.</text>
</comment>
<evidence type="ECO:0000256" key="3">
    <source>
        <dbReference type="ARBA" id="ARBA00023057"/>
    </source>
</evidence>
<evidence type="ECO:0000313" key="7">
    <source>
        <dbReference type="Proteomes" id="UP000230750"/>
    </source>
</evidence>
<dbReference type="AlphaFoldDB" id="A0A2G8JGH8"/>
<dbReference type="STRING" id="307972.A0A2G8JGH8"/>
<dbReference type="InterPro" id="IPR024964">
    <property type="entry name" value="CTLH/CRA"/>
</dbReference>
<dbReference type="Pfam" id="PF10607">
    <property type="entry name" value="CTLH"/>
    <property type="match status" value="1"/>
</dbReference>
<dbReference type="PROSITE" id="PS50897">
    <property type="entry name" value="CTLH"/>
    <property type="match status" value="1"/>
</dbReference>
<dbReference type="PROSITE" id="PS50896">
    <property type="entry name" value="LISH"/>
    <property type="match status" value="1"/>
</dbReference>
<dbReference type="SMART" id="SM00667">
    <property type="entry name" value="LisH"/>
    <property type="match status" value="1"/>
</dbReference>
<evidence type="ECO:0000259" key="5">
    <source>
        <dbReference type="PROSITE" id="PS50897"/>
    </source>
</evidence>
<dbReference type="OrthoDB" id="1933455at2759"/>
<evidence type="ECO:0000256" key="4">
    <source>
        <dbReference type="ARBA" id="ARBA00029678"/>
    </source>
</evidence>
<reference evidence="6 7" key="1">
    <citation type="journal article" date="2017" name="PLoS Biol.">
        <title>The sea cucumber genome provides insights into morphological evolution and visceral regeneration.</title>
        <authorList>
            <person name="Zhang X."/>
            <person name="Sun L."/>
            <person name="Yuan J."/>
            <person name="Sun Y."/>
            <person name="Gao Y."/>
            <person name="Zhang L."/>
            <person name="Li S."/>
            <person name="Dai H."/>
            <person name="Hamel J.F."/>
            <person name="Liu C."/>
            <person name="Yu Y."/>
            <person name="Liu S."/>
            <person name="Lin W."/>
            <person name="Guo K."/>
            <person name="Jin S."/>
            <person name="Xu P."/>
            <person name="Storey K.B."/>
            <person name="Huan P."/>
            <person name="Zhang T."/>
            <person name="Zhou Y."/>
            <person name="Zhang J."/>
            <person name="Lin C."/>
            <person name="Li X."/>
            <person name="Xing L."/>
            <person name="Huo D."/>
            <person name="Sun M."/>
            <person name="Wang L."/>
            <person name="Mercier A."/>
            <person name="Li F."/>
            <person name="Yang H."/>
            <person name="Xiang J."/>
        </authorList>
    </citation>
    <scope>NUCLEOTIDE SEQUENCE [LARGE SCALE GENOMIC DNA]</scope>
    <source>
        <strain evidence="6">Shaxun</strain>
        <tissue evidence="6">Muscle</tissue>
    </source>
</reference>
<dbReference type="Proteomes" id="UP000230750">
    <property type="component" value="Unassembled WGS sequence"/>
</dbReference>
<comment type="subcellular location">
    <subcellularLocation>
        <location evidence="1">Nucleus matrix</location>
    </subcellularLocation>
</comment>
<dbReference type="GO" id="GO:0005737">
    <property type="term" value="C:cytoplasm"/>
    <property type="evidence" value="ECO:0007669"/>
    <property type="project" value="TreeGrafter"/>
</dbReference>
<dbReference type="SMART" id="SM00668">
    <property type="entry name" value="CTLH"/>
    <property type="match status" value="1"/>
</dbReference>
<dbReference type="InterPro" id="IPR006595">
    <property type="entry name" value="CTLH_C"/>
</dbReference>
<protein>
    <recommendedName>
        <fullName evidence="2">E3 ubiquitin-protein transferase MAEA</fullName>
    </recommendedName>
    <alternativeName>
        <fullName evidence="4">Macrophage erythroblast attacher</fullName>
    </alternativeName>
</protein>
<dbReference type="GO" id="GO:0016363">
    <property type="term" value="C:nuclear matrix"/>
    <property type="evidence" value="ECO:0007669"/>
    <property type="project" value="UniProtKB-SubCell"/>
</dbReference>
<dbReference type="GO" id="GO:0004842">
    <property type="term" value="F:ubiquitin-protein transferase activity"/>
    <property type="evidence" value="ECO:0007669"/>
    <property type="project" value="InterPro"/>
</dbReference>
<dbReference type="GO" id="GO:0043249">
    <property type="term" value="P:erythrocyte maturation"/>
    <property type="evidence" value="ECO:0007669"/>
    <property type="project" value="UniProtKB-KW"/>
</dbReference>